<keyword evidence="3" id="KW-1185">Reference proteome</keyword>
<name>A0A1M7UXY0_9FIRM</name>
<proteinExistence type="predicted"/>
<feature type="compositionally biased region" description="Basic and acidic residues" evidence="1">
    <location>
        <begin position="63"/>
        <end position="76"/>
    </location>
</feature>
<dbReference type="STRING" id="1121395.SAMN02745215_05008"/>
<dbReference type="AlphaFoldDB" id="A0A1M7UXY0"/>
<evidence type="ECO:0000313" key="3">
    <source>
        <dbReference type="Proteomes" id="UP000184010"/>
    </source>
</evidence>
<dbReference type="RefSeq" id="WP_072775086.1">
    <property type="nucleotide sequence ID" value="NZ_FRDN01000021.1"/>
</dbReference>
<protein>
    <submittedName>
        <fullName evidence="2">Uncharacterized protein</fullName>
    </submittedName>
</protein>
<sequence length="76" mass="9099">MSKKKRHFWDDEDLRPILDDLPANELSFHVRNSLREYIVNHPYLARKRWREAVYGESSISEPETEKTKSKDKENAP</sequence>
<dbReference type="EMBL" id="FRDN01000021">
    <property type="protein sequence ID" value="SHN87891.1"/>
    <property type="molecule type" value="Genomic_DNA"/>
</dbReference>
<gene>
    <name evidence="2" type="ORF">SAMN02745215_05008</name>
</gene>
<feature type="region of interest" description="Disordered" evidence="1">
    <location>
        <begin position="54"/>
        <end position="76"/>
    </location>
</feature>
<evidence type="ECO:0000256" key="1">
    <source>
        <dbReference type="SAM" id="MobiDB-lite"/>
    </source>
</evidence>
<dbReference type="Proteomes" id="UP000184010">
    <property type="component" value="Unassembled WGS sequence"/>
</dbReference>
<organism evidence="2 3">
    <name type="scientific">Desulfitobacterium chlororespirans DSM 11544</name>
    <dbReference type="NCBI Taxonomy" id="1121395"/>
    <lineage>
        <taxon>Bacteria</taxon>
        <taxon>Bacillati</taxon>
        <taxon>Bacillota</taxon>
        <taxon>Clostridia</taxon>
        <taxon>Eubacteriales</taxon>
        <taxon>Desulfitobacteriaceae</taxon>
        <taxon>Desulfitobacterium</taxon>
    </lineage>
</organism>
<evidence type="ECO:0000313" key="2">
    <source>
        <dbReference type="EMBL" id="SHN87891.1"/>
    </source>
</evidence>
<reference evidence="3" key="1">
    <citation type="submission" date="2016-12" db="EMBL/GenBank/DDBJ databases">
        <authorList>
            <person name="Varghese N."/>
            <person name="Submissions S."/>
        </authorList>
    </citation>
    <scope>NUCLEOTIDE SEQUENCE [LARGE SCALE GENOMIC DNA]</scope>
    <source>
        <strain evidence="3">DSM 11544</strain>
    </source>
</reference>
<accession>A0A1M7UXY0</accession>